<sequence>MAWNDSERPTPRASINTVAAILPLLSPPAVENAGASLQMPFGLADDRHLATRAWQLSLLLAILPLALAAPAPVVVKAKRSEPAPLLTPRGSTVIPDKYIVKFKQDSALSLLDDALNMITGDADRVYRDAFRGFTSTLNETMLSSFRDLPEVEYVEKDSISSISGVVEQRGAPWGLGRISHREKGSDTYVYDESAGAGVCAYVIDTGIDDSIQDFGGRTQQVRSFVQGQDTDNNGHGTHVAGTIGSNTYGVAKAAKIYGVKVLDGEGNGSNSNIIAGMNFVVEDAKKRECPKGVVVNMSLGGEYSQALNEAAAALVNAGLFLGVAAGNDNSDAGNYSPASEPSACTVGGTAVDDTRYADSNWGQVVDILAPGAKVTSLRPGGGEATMSGTSMATPHVVGLAAYLSTLEGLTGTQALCDRIRELAIRDAIVDQPQGTVNLLAFNGATQ</sequence>
<dbReference type="PROSITE" id="PS51892">
    <property type="entry name" value="SUBTILASE"/>
    <property type="match status" value="1"/>
</dbReference>
<comment type="caution">
    <text evidence="8">The sequence shown here is derived from an EMBL/GenBank/DDBJ whole genome shotgun (WGS) entry which is preliminary data.</text>
</comment>
<keyword evidence="2 5" id="KW-0645">Protease</keyword>
<dbReference type="InterPro" id="IPR036852">
    <property type="entry name" value="Peptidase_S8/S53_dom_sf"/>
</dbReference>
<dbReference type="InterPro" id="IPR000209">
    <property type="entry name" value="Peptidase_S8/S53_dom"/>
</dbReference>
<dbReference type="PROSITE" id="PS00138">
    <property type="entry name" value="SUBTILASE_SER"/>
    <property type="match status" value="1"/>
</dbReference>
<dbReference type="PANTHER" id="PTHR43806">
    <property type="entry name" value="PEPTIDASE S8"/>
    <property type="match status" value="1"/>
</dbReference>
<dbReference type="PRINTS" id="PR00723">
    <property type="entry name" value="SUBTILISIN"/>
</dbReference>
<dbReference type="Gene3D" id="3.30.70.80">
    <property type="entry name" value="Peptidase S8 propeptide/proteinase inhibitor I9"/>
    <property type="match status" value="1"/>
</dbReference>
<dbReference type="SUPFAM" id="SSF54897">
    <property type="entry name" value="Protease propeptides/inhibitors"/>
    <property type="match status" value="1"/>
</dbReference>
<evidence type="ECO:0000313" key="9">
    <source>
        <dbReference type="Proteomes" id="UP001163105"/>
    </source>
</evidence>
<evidence type="ECO:0000256" key="6">
    <source>
        <dbReference type="SAM" id="Phobius"/>
    </source>
</evidence>
<dbReference type="SUPFAM" id="SSF52743">
    <property type="entry name" value="Subtilisin-like"/>
    <property type="match status" value="1"/>
</dbReference>
<dbReference type="InterPro" id="IPR050131">
    <property type="entry name" value="Peptidase_S8_subtilisin-like"/>
</dbReference>
<organism evidence="8 9">
    <name type="scientific">Purpureocillium lavendulum</name>
    <dbReference type="NCBI Taxonomy" id="1247861"/>
    <lineage>
        <taxon>Eukaryota</taxon>
        <taxon>Fungi</taxon>
        <taxon>Dikarya</taxon>
        <taxon>Ascomycota</taxon>
        <taxon>Pezizomycotina</taxon>
        <taxon>Sordariomycetes</taxon>
        <taxon>Hypocreomycetidae</taxon>
        <taxon>Hypocreales</taxon>
        <taxon>Ophiocordycipitaceae</taxon>
        <taxon>Purpureocillium</taxon>
    </lineage>
</organism>
<keyword evidence="6" id="KW-0812">Transmembrane</keyword>
<protein>
    <submittedName>
        <fullName evidence="8">Cuticle-degrading protease</fullName>
    </submittedName>
</protein>
<evidence type="ECO:0000256" key="5">
    <source>
        <dbReference type="PROSITE-ProRule" id="PRU01240"/>
    </source>
</evidence>
<keyword evidence="4 5" id="KW-0720">Serine protease</keyword>
<feature type="active site" description="Charge relay system" evidence="5">
    <location>
        <position position="390"/>
    </location>
</feature>
<feature type="domain" description="Peptidase S8/S53" evidence="7">
    <location>
        <begin position="197"/>
        <end position="427"/>
    </location>
</feature>
<dbReference type="Pfam" id="PF00082">
    <property type="entry name" value="Peptidase_S8"/>
    <property type="match status" value="1"/>
</dbReference>
<evidence type="ECO:0000256" key="1">
    <source>
        <dbReference type="ARBA" id="ARBA00011073"/>
    </source>
</evidence>
<dbReference type="GO" id="GO:0006508">
    <property type="term" value="P:proteolysis"/>
    <property type="evidence" value="ECO:0007669"/>
    <property type="project" value="UniProtKB-KW"/>
</dbReference>
<dbReference type="InterPro" id="IPR037045">
    <property type="entry name" value="S8pro/Inhibitor_I9_sf"/>
</dbReference>
<reference evidence="8" key="1">
    <citation type="submission" date="2023-01" db="EMBL/GenBank/DDBJ databases">
        <title>The growth and conidiation of Purpureocillium lavendulum are regulated by nitrogen source and histone H3K14 acetylation.</title>
        <authorList>
            <person name="Tang P."/>
            <person name="Han J."/>
            <person name="Zhang C."/>
            <person name="Tang P."/>
            <person name="Qi F."/>
            <person name="Zhang K."/>
            <person name="Liang L."/>
        </authorList>
    </citation>
    <scope>NUCLEOTIDE SEQUENCE</scope>
    <source>
        <strain evidence="8">YMF1.00683</strain>
    </source>
</reference>
<dbReference type="PROSITE" id="PS00137">
    <property type="entry name" value="SUBTILASE_HIS"/>
    <property type="match status" value="1"/>
</dbReference>
<keyword evidence="6" id="KW-1133">Transmembrane helix</keyword>
<dbReference type="CDD" id="cd04077">
    <property type="entry name" value="Peptidases_S8_PCSK9_ProteinaseK_like"/>
    <property type="match status" value="1"/>
</dbReference>
<dbReference type="EMBL" id="JAQHRD010000007">
    <property type="protein sequence ID" value="KAJ6438959.1"/>
    <property type="molecule type" value="Genomic_DNA"/>
</dbReference>
<keyword evidence="6" id="KW-0472">Membrane</keyword>
<evidence type="ECO:0000256" key="3">
    <source>
        <dbReference type="ARBA" id="ARBA00022801"/>
    </source>
</evidence>
<dbReference type="Proteomes" id="UP001163105">
    <property type="component" value="Unassembled WGS sequence"/>
</dbReference>
<evidence type="ECO:0000259" key="7">
    <source>
        <dbReference type="Pfam" id="PF00082"/>
    </source>
</evidence>
<feature type="active site" description="Charge relay system" evidence="5">
    <location>
        <position position="204"/>
    </location>
</feature>
<dbReference type="GO" id="GO:0005576">
    <property type="term" value="C:extracellular region"/>
    <property type="evidence" value="ECO:0007669"/>
    <property type="project" value="UniProtKB-ARBA"/>
</dbReference>
<dbReference type="InterPro" id="IPR023828">
    <property type="entry name" value="Peptidase_S8_Ser-AS"/>
</dbReference>
<evidence type="ECO:0000313" key="8">
    <source>
        <dbReference type="EMBL" id="KAJ6438959.1"/>
    </source>
</evidence>
<feature type="transmembrane region" description="Helical" evidence="6">
    <location>
        <begin position="53"/>
        <end position="75"/>
    </location>
</feature>
<gene>
    <name evidence="8" type="ORF">O9K51_08361</name>
</gene>
<comment type="similarity">
    <text evidence="1 5">Belongs to the peptidase S8 family.</text>
</comment>
<dbReference type="InterPro" id="IPR022398">
    <property type="entry name" value="Peptidase_S8_His-AS"/>
</dbReference>
<keyword evidence="3 5" id="KW-0378">Hydrolase</keyword>
<dbReference type="InterPro" id="IPR034193">
    <property type="entry name" value="PCSK9_ProteinaseK-like"/>
</dbReference>
<feature type="active site" description="Charge relay system" evidence="5">
    <location>
        <position position="235"/>
    </location>
</feature>
<dbReference type="InterPro" id="IPR015500">
    <property type="entry name" value="Peptidase_S8_subtilisin-rel"/>
</dbReference>
<name>A0AB34FIS1_9HYPO</name>
<accession>A0AB34FIS1</accession>
<evidence type="ECO:0000256" key="2">
    <source>
        <dbReference type="ARBA" id="ARBA00022670"/>
    </source>
</evidence>
<dbReference type="Gene3D" id="3.40.50.200">
    <property type="entry name" value="Peptidase S8/S53 domain"/>
    <property type="match status" value="1"/>
</dbReference>
<dbReference type="AlphaFoldDB" id="A0AB34FIS1"/>
<dbReference type="FunFam" id="3.40.50.200:FF:000014">
    <property type="entry name" value="Proteinase K"/>
    <property type="match status" value="1"/>
</dbReference>
<dbReference type="PANTHER" id="PTHR43806:SF58">
    <property type="entry name" value="ALKALINE PROTEASE 1-RELATED"/>
    <property type="match status" value="1"/>
</dbReference>
<dbReference type="GO" id="GO:0004252">
    <property type="term" value="F:serine-type endopeptidase activity"/>
    <property type="evidence" value="ECO:0007669"/>
    <property type="project" value="UniProtKB-UniRule"/>
</dbReference>
<keyword evidence="9" id="KW-1185">Reference proteome</keyword>
<proteinExistence type="inferred from homology"/>
<evidence type="ECO:0000256" key="4">
    <source>
        <dbReference type="ARBA" id="ARBA00022825"/>
    </source>
</evidence>